<feature type="region of interest" description="Disordered" evidence="3">
    <location>
        <begin position="58"/>
        <end position="77"/>
    </location>
</feature>
<dbReference type="Proteomes" id="UP001151760">
    <property type="component" value="Unassembled WGS sequence"/>
</dbReference>
<evidence type="ECO:0000256" key="2">
    <source>
        <dbReference type="SAM" id="Coils"/>
    </source>
</evidence>
<evidence type="ECO:0000256" key="3">
    <source>
        <dbReference type="SAM" id="MobiDB-lite"/>
    </source>
</evidence>
<evidence type="ECO:0000259" key="4">
    <source>
        <dbReference type="PROSITE" id="PS50158"/>
    </source>
</evidence>
<gene>
    <name evidence="5" type="ORF">Tco_0820101</name>
</gene>
<feature type="coiled-coil region" evidence="2">
    <location>
        <begin position="201"/>
        <end position="235"/>
    </location>
</feature>
<keyword evidence="1" id="KW-0862">Zinc</keyword>
<dbReference type="InterPro" id="IPR001878">
    <property type="entry name" value="Znf_CCHC"/>
</dbReference>
<organism evidence="5 6">
    <name type="scientific">Tanacetum coccineum</name>
    <dbReference type="NCBI Taxonomy" id="301880"/>
    <lineage>
        <taxon>Eukaryota</taxon>
        <taxon>Viridiplantae</taxon>
        <taxon>Streptophyta</taxon>
        <taxon>Embryophyta</taxon>
        <taxon>Tracheophyta</taxon>
        <taxon>Spermatophyta</taxon>
        <taxon>Magnoliopsida</taxon>
        <taxon>eudicotyledons</taxon>
        <taxon>Gunneridae</taxon>
        <taxon>Pentapetalae</taxon>
        <taxon>asterids</taxon>
        <taxon>campanulids</taxon>
        <taxon>Asterales</taxon>
        <taxon>Asteraceae</taxon>
        <taxon>Asteroideae</taxon>
        <taxon>Anthemideae</taxon>
        <taxon>Anthemidinae</taxon>
        <taxon>Tanacetum</taxon>
    </lineage>
</organism>
<keyword evidence="1" id="KW-0479">Metal-binding</keyword>
<keyword evidence="1" id="KW-0863">Zinc-finger</keyword>
<proteinExistence type="predicted"/>
<evidence type="ECO:0000256" key="1">
    <source>
        <dbReference type="PROSITE-ProRule" id="PRU00047"/>
    </source>
</evidence>
<keyword evidence="2" id="KW-0175">Coiled coil</keyword>
<reference evidence="5" key="1">
    <citation type="journal article" date="2022" name="Int. J. Mol. Sci.">
        <title>Draft Genome of Tanacetum Coccineum: Genomic Comparison of Closely Related Tanacetum-Family Plants.</title>
        <authorList>
            <person name="Yamashiro T."/>
            <person name="Shiraishi A."/>
            <person name="Nakayama K."/>
            <person name="Satake H."/>
        </authorList>
    </citation>
    <scope>NUCLEOTIDE SEQUENCE</scope>
</reference>
<dbReference type="Pfam" id="PF00098">
    <property type="entry name" value="zf-CCHC"/>
    <property type="match status" value="1"/>
</dbReference>
<dbReference type="Gene3D" id="4.10.60.10">
    <property type="entry name" value="Zinc finger, CCHC-type"/>
    <property type="match status" value="1"/>
</dbReference>
<dbReference type="SMART" id="SM00343">
    <property type="entry name" value="ZnF_C2HC"/>
    <property type="match status" value="1"/>
</dbReference>
<evidence type="ECO:0000313" key="5">
    <source>
        <dbReference type="EMBL" id="GJS98931.1"/>
    </source>
</evidence>
<dbReference type="EMBL" id="BQNB010012081">
    <property type="protein sequence ID" value="GJS98931.1"/>
    <property type="molecule type" value="Genomic_DNA"/>
</dbReference>
<keyword evidence="6" id="KW-1185">Reference proteome</keyword>
<name>A0ABQ5ABG9_9ASTR</name>
<protein>
    <submittedName>
        <fullName evidence="5">Ribonuclease H-like domain-containing protein</fullName>
    </submittedName>
</protein>
<dbReference type="PROSITE" id="PS50158">
    <property type="entry name" value="ZF_CCHC"/>
    <property type="match status" value="1"/>
</dbReference>
<sequence>MSDHDDELQMNTLLFRGNQRQELPCFSLIPVEHVADFPNIWMMQGIYGMQSKLESPSFSSSTTYSAPSSSKARSHSSGNMLQDVLYSLVAKSEPEQQFEKKAGRKIEFDKKEADRFNKKAVRCYKCLQKGHFARECRAKGGNEKRYSSFKIQELGKKEADTKALITYGMVAGCGAACEEGVAKVYSLITGNGTDAAGEFALMGKTSKVQAYKNSLKTLEKQKRVYQQNQLGYEEKIRVLSIELENTTNLLKHSERINVEAKIAKKDLQTKLDNHLVQIKREGPLPGTYSDN</sequence>
<accession>A0ABQ5ABG9</accession>
<evidence type="ECO:0000313" key="6">
    <source>
        <dbReference type="Proteomes" id="UP001151760"/>
    </source>
</evidence>
<dbReference type="SUPFAM" id="SSF57756">
    <property type="entry name" value="Retrovirus zinc finger-like domains"/>
    <property type="match status" value="1"/>
</dbReference>
<feature type="domain" description="CCHC-type" evidence="4">
    <location>
        <begin position="122"/>
        <end position="137"/>
    </location>
</feature>
<reference evidence="5" key="2">
    <citation type="submission" date="2022-01" db="EMBL/GenBank/DDBJ databases">
        <authorList>
            <person name="Yamashiro T."/>
            <person name="Shiraishi A."/>
            <person name="Satake H."/>
            <person name="Nakayama K."/>
        </authorList>
    </citation>
    <scope>NUCLEOTIDE SEQUENCE</scope>
</reference>
<comment type="caution">
    <text evidence="5">The sequence shown here is derived from an EMBL/GenBank/DDBJ whole genome shotgun (WGS) entry which is preliminary data.</text>
</comment>
<dbReference type="InterPro" id="IPR036875">
    <property type="entry name" value="Znf_CCHC_sf"/>
</dbReference>